<keyword evidence="2 3" id="KW-0040">ANK repeat</keyword>
<dbReference type="PROSITE" id="PS50297">
    <property type="entry name" value="ANK_REP_REGION"/>
    <property type="match status" value="1"/>
</dbReference>
<dbReference type="GeneID" id="77190008"/>
<evidence type="ECO:0000313" key="6">
    <source>
        <dbReference type="Proteomes" id="UP001163283"/>
    </source>
</evidence>
<evidence type="ECO:0000313" key="7">
    <source>
        <dbReference type="Proteomes" id="UP001163632"/>
    </source>
</evidence>
<dbReference type="PANTHER" id="PTHR24198:SF165">
    <property type="entry name" value="ANKYRIN REPEAT-CONTAINING PROTEIN-RELATED"/>
    <property type="match status" value="1"/>
</dbReference>
<dbReference type="Gene3D" id="1.25.40.20">
    <property type="entry name" value="Ankyrin repeat-containing domain"/>
    <property type="match status" value="1"/>
</dbReference>
<evidence type="ECO:0000256" key="2">
    <source>
        <dbReference type="ARBA" id="ARBA00023043"/>
    </source>
</evidence>
<gene>
    <name evidence="4" type="ORF">LP092_15560</name>
    <name evidence="5" type="ORF">LP129_14215</name>
</gene>
<dbReference type="InterPro" id="IPR002110">
    <property type="entry name" value="Ankyrin_rpt"/>
</dbReference>
<dbReference type="PANTHER" id="PTHR24198">
    <property type="entry name" value="ANKYRIN REPEAT AND PROTEIN KINASE DOMAIN-CONTAINING PROTEIN"/>
    <property type="match status" value="1"/>
</dbReference>
<dbReference type="AlphaFoldDB" id="A0AAQ2Q631"/>
<evidence type="ECO:0000313" key="4">
    <source>
        <dbReference type="EMBL" id="UZA04849.1"/>
    </source>
</evidence>
<dbReference type="EMBL" id="CP087782">
    <property type="protein sequence ID" value="UZA53061.1"/>
    <property type="molecule type" value="Genomic_DNA"/>
</dbReference>
<keyword evidence="7" id="KW-1185">Reference proteome</keyword>
<keyword evidence="5" id="KW-0614">Plasmid</keyword>
<dbReference type="SUPFAM" id="SSF48403">
    <property type="entry name" value="Ankyrin repeat"/>
    <property type="match status" value="1"/>
</dbReference>
<dbReference type="SMART" id="SM00248">
    <property type="entry name" value="ANK"/>
    <property type="match status" value="2"/>
</dbReference>
<evidence type="ECO:0000256" key="3">
    <source>
        <dbReference type="PROSITE-ProRule" id="PRU00023"/>
    </source>
</evidence>
<geneLocation type="plasmid" evidence="4 7">
    <name>unnamed2</name>
</geneLocation>
<dbReference type="Proteomes" id="UP001163632">
    <property type="component" value="Plasmid unnamed2"/>
</dbReference>
<name>A0AAQ2Q631_MORBO</name>
<dbReference type="Proteomes" id="UP001163283">
    <property type="component" value="Plasmid unnamed"/>
</dbReference>
<dbReference type="RefSeq" id="WP_162860468.1">
    <property type="nucleotide sequence ID" value="NZ_CP030242.1"/>
</dbReference>
<protein>
    <submittedName>
        <fullName evidence="5">Ankyrin repeat domain-containing protein</fullName>
    </submittedName>
</protein>
<reference evidence="5" key="1">
    <citation type="journal article" date="2022" name="BMC Microbiol.">
        <title>Whole genome sequencing of Moraxella bovis strains from North America reveals two genotypes with different genetic determinants.</title>
        <authorList>
            <person name="Wynn E.L."/>
            <person name="Hille M.M."/>
            <person name="Loy J.D."/>
            <person name="Schuller G."/>
            <person name="Kuhn K.L."/>
            <person name="Dickey A.M."/>
            <person name="Bono J.L."/>
            <person name="Clawson M.L."/>
        </authorList>
    </citation>
    <scope>NUCLEOTIDE SEQUENCE</scope>
    <source>
        <strain evidence="4">SAM102599</strain>
        <strain evidence="5">SAM57978</strain>
        <plasmid evidence="5 6">unnamed</plasmid>
        <plasmid evidence="4 7">unnamed2</plasmid>
    </source>
</reference>
<dbReference type="EMBL" id="CP087832">
    <property type="protein sequence ID" value="UZA04849.1"/>
    <property type="molecule type" value="Genomic_DNA"/>
</dbReference>
<dbReference type="InterPro" id="IPR036770">
    <property type="entry name" value="Ankyrin_rpt-contain_sf"/>
</dbReference>
<organism evidence="5 6">
    <name type="scientific">Moraxella bovis</name>
    <dbReference type="NCBI Taxonomy" id="476"/>
    <lineage>
        <taxon>Bacteria</taxon>
        <taxon>Pseudomonadati</taxon>
        <taxon>Pseudomonadota</taxon>
        <taxon>Gammaproteobacteria</taxon>
        <taxon>Moraxellales</taxon>
        <taxon>Moraxellaceae</taxon>
        <taxon>Moraxella</taxon>
    </lineage>
</organism>
<evidence type="ECO:0000256" key="1">
    <source>
        <dbReference type="ARBA" id="ARBA00022737"/>
    </source>
</evidence>
<sequence length="196" mass="22412">MQTKPVNQPMQENLAMQIIGANWKGNIDFLKKVFLKDKSFDVLYINSDKSNWLHSANTLNPSPVEVINFYIEQGVPLDAQNQYGETPLHYAVREHNADAVLALLKAGANPHIRNERGVTALQQLVGKIILEEDVPIFEYMFEYGIDPYVLVAEGAKVSFFEYLKMALRPYNSKGEQSYKPYLQPLVDKLTENFQEK</sequence>
<dbReference type="PROSITE" id="PS50088">
    <property type="entry name" value="ANK_REPEAT"/>
    <property type="match status" value="1"/>
</dbReference>
<proteinExistence type="predicted"/>
<dbReference type="Pfam" id="PF13857">
    <property type="entry name" value="Ank_5"/>
    <property type="match status" value="1"/>
</dbReference>
<accession>A0AAQ2Q631</accession>
<feature type="repeat" description="ANK" evidence="3">
    <location>
        <begin position="83"/>
        <end position="115"/>
    </location>
</feature>
<geneLocation type="plasmid" evidence="5 6">
    <name>unnamed</name>
</geneLocation>
<keyword evidence="1" id="KW-0677">Repeat</keyword>
<evidence type="ECO:0000313" key="5">
    <source>
        <dbReference type="EMBL" id="UZA53061.1"/>
    </source>
</evidence>